<dbReference type="OrthoDB" id="2783256at2759"/>
<dbReference type="InParanoid" id="A0A2H3CB62"/>
<dbReference type="InterPro" id="IPR046522">
    <property type="entry name" value="DUF6699"/>
</dbReference>
<dbReference type="Proteomes" id="UP000217790">
    <property type="component" value="Unassembled WGS sequence"/>
</dbReference>
<sequence>MPHRISSKTTTKTVRFADSPNDAYTYGPDHVRSQTVTYSSQRLVQRLSSSQHQHSYVYRQSQLLKDTYSPKYNSSSSPSSSTFCSPECSQYSTPLTTRTVPPSLPSSSSQPVSTQPHPTLNGLRHPIPLPPVEENFPETSTTFELYESLRPPCLSIDLSQDISPYVVTLTDNPDMSQDLPENMILVSRYLPWRIHISQSSVRDMVVALYTALRTRVTDEEMNAVGGKDVMKDFAKRVERMGEEERRKGVRRVDFLLGYTRFVGIEHSTDEPGVWKICLMPLS</sequence>
<protein>
    <recommendedName>
        <fullName evidence="2">DUF6699 domain-containing protein</fullName>
    </recommendedName>
</protein>
<keyword evidence="4" id="KW-1185">Reference proteome</keyword>
<reference evidence="4" key="1">
    <citation type="journal article" date="2017" name="Nat. Ecol. Evol.">
        <title>Genome expansion and lineage-specific genetic innovations in the forest pathogenic fungi Armillaria.</title>
        <authorList>
            <person name="Sipos G."/>
            <person name="Prasanna A.N."/>
            <person name="Walter M.C."/>
            <person name="O'Connor E."/>
            <person name="Balint B."/>
            <person name="Krizsan K."/>
            <person name="Kiss B."/>
            <person name="Hess J."/>
            <person name="Varga T."/>
            <person name="Slot J."/>
            <person name="Riley R."/>
            <person name="Boka B."/>
            <person name="Rigling D."/>
            <person name="Barry K."/>
            <person name="Lee J."/>
            <person name="Mihaltcheva S."/>
            <person name="LaButti K."/>
            <person name="Lipzen A."/>
            <person name="Waldron R."/>
            <person name="Moloney N.M."/>
            <person name="Sperisen C."/>
            <person name="Kredics L."/>
            <person name="Vagvoelgyi C."/>
            <person name="Patrignani A."/>
            <person name="Fitzpatrick D."/>
            <person name="Nagy I."/>
            <person name="Doyle S."/>
            <person name="Anderson J.B."/>
            <person name="Grigoriev I.V."/>
            <person name="Gueldener U."/>
            <person name="Muensterkoetter M."/>
            <person name="Nagy L.G."/>
        </authorList>
    </citation>
    <scope>NUCLEOTIDE SEQUENCE [LARGE SCALE GENOMIC DNA]</scope>
    <source>
        <strain evidence="4">Ar21-2</strain>
    </source>
</reference>
<dbReference type="EMBL" id="KZ293749">
    <property type="protein sequence ID" value="PBK80301.1"/>
    <property type="molecule type" value="Genomic_DNA"/>
</dbReference>
<proteinExistence type="predicted"/>
<evidence type="ECO:0000256" key="1">
    <source>
        <dbReference type="SAM" id="MobiDB-lite"/>
    </source>
</evidence>
<evidence type="ECO:0000313" key="3">
    <source>
        <dbReference type="EMBL" id="PBK80301.1"/>
    </source>
</evidence>
<name>A0A2H3CB62_ARMGA</name>
<evidence type="ECO:0000313" key="4">
    <source>
        <dbReference type="Proteomes" id="UP000217790"/>
    </source>
</evidence>
<gene>
    <name evidence="3" type="ORF">ARMGADRAFT_81571</name>
</gene>
<dbReference type="Pfam" id="PF20415">
    <property type="entry name" value="DUF6699"/>
    <property type="match status" value="1"/>
</dbReference>
<evidence type="ECO:0000259" key="2">
    <source>
        <dbReference type="Pfam" id="PF20415"/>
    </source>
</evidence>
<feature type="compositionally biased region" description="Low complexity" evidence="1">
    <location>
        <begin position="94"/>
        <end position="119"/>
    </location>
</feature>
<dbReference type="AlphaFoldDB" id="A0A2H3CB62"/>
<feature type="region of interest" description="Disordered" evidence="1">
    <location>
        <begin position="1"/>
        <end position="29"/>
    </location>
</feature>
<dbReference type="STRING" id="47427.A0A2H3CB62"/>
<feature type="region of interest" description="Disordered" evidence="1">
    <location>
        <begin position="69"/>
        <end position="88"/>
    </location>
</feature>
<feature type="region of interest" description="Disordered" evidence="1">
    <location>
        <begin position="94"/>
        <end position="133"/>
    </location>
</feature>
<accession>A0A2H3CB62</accession>
<organism evidence="3 4">
    <name type="scientific">Armillaria gallica</name>
    <name type="common">Bulbous honey fungus</name>
    <name type="synonym">Armillaria bulbosa</name>
    <dbReference type="NCBI Taxonomy" id="47427"/>
    <lineage>
        <taxon>Eukaryota</taxon>
        <taxon>Fungi</taxon>
        <taxon>Dikarya</taxon>
        <taxon>Basidiomycota</taxon>
        <taxon>Agaricomycotina</taxon>
        <taxon>Agaricomycetes</taxon>
        <taxon>Agaricomycetidae</taxon>
        <taxon>Agaricales</taxon>
        <taxon>Marasmiineae</taxon>
        <taxon>Physalacriaceae</taxon>
        <taxon>Armillaria</taxon>
    </lineage>
</organism>
<feature type="domain" description="DUF6699" evidence="2">
    <location>
        <begin position="164"/>
        <end position="269"/>
    </location>
</feature>